<keyword evidence="4" id="KW-1185">Reference proteome</keyword>
<keyword evidence="2" id="KW-0812">Transmembrane</keyword>
<accession>A0A543HY10</accession>
<keyword evidence="2" id="KW-1133">Transmembrane helix</keyword>
<feature type="region of interest" description="Disordered" evidence="1">
    <location>
        <begin position="1"/>
        <end position="20"/>
    </location>
</feature>
<dbReference type="RefSeq" id="WP_141917229.1">
    <property type="nucleotide sequence ID" value="NZ_BAAAYS010000021.1"/>
</dbReference>
<dbReference type="EMBL" id="VFPN01000002">
    <property type="protein sequence ID" value="TQM63236.1"/>
    <property type="molecule type" value="Genomic_DNA"/>
</dbReference>
<organism evidence="3 4">
    <name type="scientific">Klugiella xanthotipulae</name>
    <dbReference type="NCBI Taxonomy" id="244735"/>
    <lineage>
        <taxon>Bacteria</taxon>
        <taxon>Bacillati</taxon>
        <taxon>Actinomycetota</taxon>
        <taxon>Actinomycetes</taxon>
        <taxon>Micrococcales</taxon>
        <taxon>Microbacteriaceae</taxon>
        <taxon>Klugiella</taxon>
    </lineage>
</organism>
<evidence type="ECO:0000313" key="4">
    <source>
        <dbReference type="Proteomes" id="UP000318331"/>
    </source>
</evidence>
<comment type="caution">
    <text evidence="3">The sequence shown here is derived from an EMBL/GenBank/DDBJ whole genome shotgun (WGS) entry which is preliminary data.</text>
</comment>
<dbReference type="AlphaFoldDB" id="A0A543HY10"/>
<feature type="transmembrane region" description="Helical" evidence="2">
    <location>
        <begin position="64"/>
        <end position="88"/>
    </location>
</feature>
<sequence length="166" mass="17546">MTDPISHDPATTPEVASEERRVPSSQPILLRAVTVGGIAAVVVTVVMSVIGWCVDGGTGLASGALGSVSAFVFLGVTAASILVSNFFVQSDFYVVIFFGLVLGSWILKFVLFIVAALLLKDQPWINPTMFFISVIVGVLASLLVDVFVVAKSRVPYVGDLSKDRAV</sequence>
<evidence type="ECO:0000256" key="2">
    <source>
        <dbReference type="SAM" id="Phobius"/>
    </source>
</evidence>
<proteinExistence type="predicted"/>
<feature type="transmembrane region" description="Helical" evidence="2">
    <location>
        <begin position="28"/>
        <end position="52"/>
    </location>
</feature>
<evidence type="ECO:0008006" key="5">
    <source>
        <dbReference type="Google" id="ProtNLM"/>
    </source>
</evidence>
<dbReference type="Proteomes" id="UP000318331">
    <property type="component" value="Unassembled WGS sequence"/>
</dbReference>
<evidence type="ECO:0000313" key="3">
    <source>
        <dbReference type="EMBL" id="TQM63236.1"/>
    </source>
</evidence>
<reference evidence="3 4" key="1">
    <citation type="submission" date="2019-06" db="EMBL/GenBank/DDBJ databases">
        <title>Sequencing the genomes of 1000 actinobacteria strains.</title>
        <authorList>
            <person name="Klenk H.-P."/>
        </authorList>
    </citation>
    <scope>NUCLEOTIDE SEQUENCE [LARGE SCALE GENOMIC DNA]</scope>
    <source>
        <strain evidence="3 4">DSM 18031</strain>
    </source>
</reference>
<name>A0A543HY10_9MICO</name>
<keyword evidence="2" id="KW-0472">Membrane</keyword>
<dbReference type="OrthoDB" id="5117309at2"/>
<protein>
    <recommendedName>
        <fullName evidence="5">ATP synthase protein I</fullName>
    </recommendedName>
</protein>
<gene>
    <name evidence="3" type="ORF">FB466_1492</name>
</gene>
<feature type="transmembrane region" description="Helical" evidence="2">
    <location>
        <begin position="95"/>
        <end position="118"/>
    </location>
</feature>
<evidence type="ECO:0000256" key="1">
    <source>
        <dbReference type="SAM" id="MobiDB-lite"/>
    </source>
</evidence>
<feature type="transmembrane region" description="Helical" evidence="2">
    <location>
        <begin position="130"/>
        <end position="150"/>
    </location>
</feature>